<keyword evidence="4" id="KW-1185">Reference proteome</keyword>
<feature type="compositionally biased region" description="Polar residues" evidence="1">
    <location>
        <begin position="211"/>
        <end position="223"/>
    </location>
</feature>
<evidence type="ECO:0000313" key="2">
    <source>
        <dbReference type="EMBL" id="GFF74226.1"/>
    </source>
</evidence>
<evidence type="ECO:0000256" key="1">
    <source>
        <dbReference type="SAM" id="MobiDB-lite"/>
    </source>
</evidence>
<gene>
    <name evidence="3" type="ORF">CNMCM8927_000423</name>
    <name evidence="2" type="ORF">IFM60648_04139</name>
</gene>
<organism evidence="3 5">
    <name type="scientific">Aspergillus lentulus</name>
    <dbReference type="NCBI Taxonomy" id="293939"/>
    <lineage>
        <taxon>Eukaryota</taxon>
        <taxon>Fungi</taxon>
        <taxon>Dikarya</taxon>
        <taxon>Ascomycota</taxon>
        <taxon>Pezizomycotina</taxon>
        <taxon>Eurotiomycetes</taxon>
        <taxon>Eurotiomycetidae</taxon>
        <taxon>Eurotiales</taxon>
        <taxon>Aspergillaceae</taxon>
        <taxon>Aspergillus</taxon>
        <taxon>Aspergillus subgen. Fumigati</taxon>
    </lineage>
</organism>
<reference evidence="3" key="1">
    <citation type="journal article" date="2020" name="bioRxiv">
        <title>Genomic and phenotypic heterogeneity of clinical isolates of the human pathogens Aspergillus fumigatus, Aspergillus lentulus and Aspergillus fumigatiaffinis.</title>
        <authorList>
            <person name="dos Santos R.A.C."/>
            <person name="Steenwyk J.L."/>
            <person name="Rivero-Menendez O."/>
            <person name="Mead M.E."/>
            <person name="Silva L.P."/>
            <person name="Bastos R.W."/>
            <person name="Alastruey-Izquierdo A."/>
            <person name="Goldman G.H."/>
            <person name="Rokas A."/>
        </authorList>
    </citation>
    <scope>NUCLEOTIDE SEQUENCE</scope>
    <source>
        <strain evidence="3">CNM-CM8927</strain>
    </source>
</reference>
<evidence type="ECO:0000313" key="4">
    <source>
        <dbReference type="Proteomes" id="UP000465220"/>
    </source>
</evidence>
<sequence length="273" mass="28961">MDLQGKPVPPGQRNTKVTTDPEARRHPNKETSGPVANDSLAAESARSGGDYNQNRGAEPLGVSGSQSTFNNTDTSGATELSSAPDAATREELDKKEKYPENMGGQGKFPGAHVPETGYTGGSTAAKRDLGINKGEYSTSQQSSRPQTRSQTQSQSQSQSQPQSQPAEASGSGHRSKYNAGQAPSYIQSVTGQHTHTKPKGNNLQEGGFDSDPNNNASFTSEIGSDQDPGRFAENYSQRKAADTGAADAVRGPVEKKGVDDKTWYQPLESDQRA</sequence>
<dbReference type="Proteomes" id="UP000465220">
    <property type="component" value="Unassembled WGS sequence"/>
</dbReference>
<evidence type="ECO:0000313" key="5">
    <source>
        <dbReference type="Proteomes" id="UP000649114"/>
    </source>
</evidence>
<name>A0AAN5YU90_ASPLE</name>
<evidence type="ECO:0000313" key="3">
    <source>
        <dbReference type="EMBL" id="KAF4208427.1"/>
    </source>
</evidence>
<protein>
    <submittedName>
        <fullName evidence="3">Uncharacterized protein</fullName>
    </submittedName>
</protein>
<feature type="compositionally biased region" description="Low complexity" evidence="1">
    <location>
        <begin position="137"/>
        <end position="165"/>
    </location>
</feature>
<feature type="compositionally biased region" description="Polar residues" evidence="1">
    <location>
        <begin position="184"/>
        <end position="204"/>
    </location>
</feature>
<accession>A0AAN5YU90</accession>
<feature type="compositionally biased region" description="Polar residues" evidence="1">
    <location>
        <begin position="63"/>
        <end position="81"/>
    </location>
</feature>
<comment type="caution">
    <text evidence="3">The sequence shown here is derived from an EMBL/GenBank/DDBJ whole genome shotgun (WGS) entry which is preliminary data.</text>
</comment>
<feature type="compositionally biased region" description="Basic and acidic residues" evidence="1">
    <location>
        <begin position="87"/>
        <end position="99"/>
    </location>
</feature>
<reference evidence="2 4" key="2">
    <citation type="submission" date="2020-01" db="EMBL/GenBank/DDBJ databases">
        <title>Draft genome sequence of Aspergillus lentulus IFM 60648.</title>
        <authorList>
            <person name="Takahashi H."/>
            <person name="Yaguchi T."/>
        </authorList>
    </citation>
    <scope>NUCLEOTIDE SEQUENCE [LARGE SCALE GENOMIC DNA]</scope>
    <source>
        <strain evidence="2 4">IFM 60648</strain>
    </source>
</reference>
<feature type="compositionally biased region" description="Basic and acidic residues" evidence="1">
    <location>
        <begin position="19"/>
        <end position="29"/>
    </location>
</feature>
<feature type="region of interest" description="Disordered" evidence="1">
    <location>
        <begin position="1"/>
        <end position="273"/>
    </location>
</feature>
<feature type="compositionally biased region" description="Basic and acidic residues" evidence="1">
    <location>
        <begin position="252"/>
        <end position="262"/>
    </location>
</feature>
<reference evidence="3" key="3">
    <citation type="submission" date="2020-04" db="EMBL/GenBank/DDBJ databases">
        <authorList>
            <person name="Santos R.A.C."/>
            <person name="Steenwyk J.L."/>
            <person name="Rivero-Menendez O."/>
            <person name="Mead M.E."/>
            <person name="Silva L.P."/>
            <person name="Bastos R.W."/>
            <person name="Alastruey-Izquierdo A."/>
            <person name="Goldman G.H."/>
            <person name="Rokas A."/>
        </authorList>
    </citation>
    <scope>NUCLEOTIDE SEQUENCE</scope>
    <source>
        <strain evidence="3">CNM-CM8927</strain>
    </source>
</reference>
<dbReference type="EMBL" id="JAAAPU010000010">
    <property type="protein sequence ID" value="KAF4208427.1"/>
    <property type="molecule type" value="Genomic_DNA"/>
</dbReference>
<dbReference type="EMBL" id="BLKI01000019">
    <property type="protein sequence ID" value="GFF74226.1"/>
    <property type="molecule type" value="Genomic_DNA"/>
</dbReference>
<dbReference type="AlphaFoldDB" id="A0AAN5YU90"/>
<dbReference type="Proteomes" id="UP000649114">
    <property type="component" value="Unassembled WGS sequence"/>
</dbReference>
<proteinExistence type="predicted"/>